<name>A0AAN9FMV8_CLITE</name>
<keyword evidence="2" id="KW-1185">Reference proteome</keyword>
<proteinExistence type="predicted"/>
<evidence type="ECO:0000313" key="2">
    <source>
        <dbReference type="Proteomes" id="UP001359559"/>
    </source>
</evidence>
<evidence type="ECO:0000313" key="1">
    <source>
        <dbReference type="EMBL" id="KAK7279387.1"/>
    </source>
</evidence>
<gene>
    <name evidence="1" type="ORF">RJT34_24438</name>
</gene>
<dbReference type="AlphaFoldDB" id="A0AAN9FMV8"/>
<reference evidence="1 2" key="1">
    <citation type="submission" date="2024-01" db="EMBL/GenBank/DDBJ databases">
        <title>The genomes of 5 underutilized Papilionoideae crops provide insights into root nodulation and disease resistance.</title>
        <authorList>
            <person name="Yuan L."/>
        </authorList>
    </citation>
    <scope>NUCLEOTIDE SEQUENCE [LARGE SCALE GENOMIC DNA]</scope>
    <source>
        <strain evidence="1">LY-2023</strain>
        <tissue evidence="1">Leaf</tissue>
    </source>
</reference>
<accession>A0AAN9FMV8</accession>
<dbReference type="EMBL" id="JAYKXN010000006">
    <property type="protein sequence ID" value="KAK7279387.1"/>
    <property type="molecule type" value="Genomic_DNA"/>
</dbReference>
<organism evidence="1 2">
    <name type="scientific">Clitoria ternatea</name>
    <name type="common">Butterfly pea</name>
    <dbReference type="NCBI Taxonomy" id="43366"/>
    <lineage>
        <taxon>Eukaryota</taxon>
        <taxon>Viridiplantae</taxon>
        <taxon>Streptophyta</taxon>
        <taxon>Embryophyta</taxon>
        <taxon>Tracheophyta</taxon>
        <taxon>Spermatophyta</taxon>
        <taxon>Magnoliopsida</taxon>
        <taxon>eudicotyledons</taxon>
        <taxon>Gunneridae</taxon>
        <taxon>Pentapetalae</taxon>
        <taxon>rosids</taxon>
        <taxon>fabids</taxon>
        <taxon>Fabales</taxon>
        <taxon>Fabaceae</taxon>
        <taxon>Papilionoideae</taxon>
        <taxon>50 kb inversion clade</taxon>
        <taxon>NPAAA clade</taxon>
        <taxon>indigoferoid/millettioid clade</taxon>
        <taxon>Phaseoleae</taxon>
        <taxon>Clitoria</taxon>
    </lineage>
</organism>
<dbReference type="Proteomes" id="UP001359559">
    <property type="component" value="Unassembled WGS sequence"/>
</dbReference>
<comment type="caution">
    <text evidence="1">The sequence shown here is derived from an EMBL/GenBank/DDBJ whole genome shotgun (WGS) entry which is preliminary data.</text>
</comment>
<protein>
    <submittedName>
        <fullName evidence="1">Uncharacterized protein</fullName>
    </submittedName>
</protein>
<sequence>MVSWWRARRRGDRWWWTTSGYDLWMWVWWFRGGLEVGNSGKGGEERKAREVMTVMACWRALVDSGGGLQDRVDSGDGG</sequence>